<keyword evidence="3" id="KW-0813">Transport</keyword>
<dbReference type="PROSITE" id="PS51384">
    <property type="entry name" value="FAD_FR"/>
    <property type="match status" value="1"/>
</dbReference>
<keyword evidence="4" id="KW-0812">Transmembrane</keyword>
<feature type="transmembrane region" description="Helical" evidence="4">
    <location>
        <begin position="330"/>
        <end position="351"/>
    </location>
</feature>
<keyword evidence="3" id="KW-0249">Electron transport</keyword>
<keyword evidence="1" id="KW-0285">Flavoprotein</keyword>
<dbReference type="InterPro" id="IPR001433">
    <property type="entry name" value="OxRdtase_FAD/NAD-bd"/>
</dbReference>
<gene>
    <name evidence="7" type="ORF">B3C1_03220</name>
</gene>
<feature type="transmembrane region" description="Helical" evidence="4">
    <location>
        <begin position="137"/>
        <end position="158"/>
    </location>
</feature>
<evidence type="ECO:0000259" key="5">
    <source>
        <dbReference type="PROSITE" id="PS50902"/>
    </source>
</evidence>
<comment type="caution">
    <text evidence="7">The sequence shown here is derived from an EMBL/GenBank/DDBJ whole genome shotgun (WGS) entry which is preliminary data.</text>
</comment>
<keyword evidence="4" id="KW-0472">Membrane</keyword>
<evidence type="ECO:0000256" key="2">
    <source>
        <dbReference type="ARBA" id="ARBA00022643"/>
    </source>
</evidence>
<feature type="transmembrane region" description="Helical" evidence="4">
    <location>
        <begin position="189"/>
        <end position="211"/>
    </location>
</feature>
<keyword evidence="4" id="KW-1133">Transmembrane helix</keyword>
<evidence type="ECO:0000313" key="8">
    <source>
        <dbReference type="Proteomes" id="UP000006755"/>
    </source>
</evidence>
<dbReference type="OrthoDB" id="9816402at2"/>
<dbReference type="InterPro" id="IPR039261">
    <property type="entry name" value="FNR_nucleotide-bd"/>
</dbReference>
<dbReference type="InterPro" id="IPR001094">
    <property type="entry name" value="Flavdoxin-like"/>
</dbReference>
<dbReference type="InterPro" id="IPR001709">
    <property type="entry name" value="Flavoprot_Pyr_Nucl_cyt_Rdtase"/>
</dbReference>
<reference evidence="7 8" key="1">
    <citation type="journal article" date="2012" name="J. Bacteriol.">
        <title>Genome Sequence of Gallaecimonas xiamenensis Type Strain 3-C-1.</title>
        <authorList>
            <person name="Lai Q."/>
            <person name="Wang L."/>
            <person name="Wang W."/>
            <person name="Shao Z."/>
        </authorList>
    </citation>
    <scope>NUCLEOTIDE SEQUENCE [LARGE SCALE GENOMIC DNA]</scope>
    <source>
        <strain evidence="7 8">3-C-1</strain>
    </source>
</reference>
<dbReference type="PANTHER" id="PTHR34219:SF3">
    <property type="entry name" value="BLL7967 PROTEIN"/>
    <property type="match status" value="1"/>
</dbReference>
<dbReference type="InterPro" id="IPR017938">
    <property type="entry name" value="Riboflavin_synthase-like_b-brl"/>
</dbReference>
<evidence type="ECO:0000259" key="6">
    <source>
        <dbReference type="PROSITE" id="PS51384"/>
    </source>
</evidence>
<protein>
    <submittedName>
        <fullName evidence="7">Oxidoreductase FAD/NAD(P)-binding:PepSY-associated TM helix:flavodoxin/nitric oxide synthase</fullName>
    </submittedName>
</protein>
<keyword evidence="8" id="KW-1185">Reference proteome</keyword>
<dbReference type="Proteomes" id="UP000006755">
    <property type="component" value="Unassembled WGS sequence"/>
</dbReference>
<dbReference type="eggNOG" id="COG3182">
    <property type="taxonomic scope" value="Bacteria"/>
</dbReference>
<dbReference type="Pfam" id="PF00175">
    <property type="entry name" value="NAD_binding_1"/>
    <property type="match status" value="1"/>
</dbReference>
<dbReference type="STRING" id="745411.B3C1_03220"/>
<sequence>MSKKLTQRLSFRLHQWLGLASAAVLLVVGLTGALLALEDQITDAWPKTPLKVSGAPLTPPQLAPHLEMPGKILSRIYLESDPASPGRAMYLDDSPQGFSFQSFNPYTGELLGPRPAIEEFFADVMALHRWLLIPRSVGSLITGTAALMAIGLLIAGIIRRAPDKLSSLKGWLAWKKGAKGRHALWQFHALLGTWFFIPLLLMALTGPWFAFDWYRQGLTQMLGSGQGSGPVQSQGREVNLDAAWQGFLSVKPDGQYLRWMMPRGPRGAITVLYLEADAPHHHAYSRLSLDAGSGALLHQQRYSDLQGGDYWLANIYALHTGLYFGLPGRIIWSLAGLAFGSFAVTGVWLFFNRRARPKDKALGPAQTLITYASQSGTAAAQGQRLKGWLDSQGHGAHLKALGNLAPAQLAAYQQVLVLASTYGEGEPPDSALGFQQQLAQAQVPLDGLKVGVWAFGASQYQQFCAFGHWLAERFGQLGAELLLPVTEVDRGAEHSIRQWSQALAEKLSLGGHMSEAHWQQAELIGNQCLNPGSIRAVHDIRLALPGHYQPGDLLELLPVRSEGELRAAALAAGQDPDAPVSLSGDIQPLWQALDQLEWQGPQGPDAQAWVDSLAPLAPRSYSIASHQGPVRLMVRHVIKDDGSTGLASGQLCQGAVGQHFKTRLKGHGSFRLPEDPAPLVLLGAGTGLAPYLGFLAQLRAQGRQGQAWLLFGERQPGQDYYYQDELEAFLADGTLARLDLAWSRSDGRYVQQALAQALPQLDQVLAQGAHLYVCGAIDGIGKGVHQVLLEHLGEAGVAALVTAGRYHRDLY</sequence>
<dbReference type="GO" id="GO:0010181">
    <property type="term" value="F:FMN binding"/>
    <property type="evidence" value="ECO:0007669"/>
    <property type="project" value="InterPro"/>
</dbReference>
<dbReference type="Gene3D" id="3.40.50.80">
    <property type="entry name" value="Nucleotide-binding domain of ferredoxin-NADP reductase (FNR) module"/>
    <property type="match status" value="1"/>
</dbReference>
<evidence type="ECO:0000313" key="7">
    <source>
        <dbReference type="EMBL" id="EKE77183.1"/>
    </source>
</evidence>
<accession>K2JPR6</accession>
<proteinExistence type="predicted"/>
<dbReference type="PATRIC" id="fig|745411.4.peg.632"/>
<keyword evidence="2" id="KW-0288">FMN</keyword>
<dbReference type="Pfam" id="PF00258">
    <property type="entry name" value="Flavodoxin_1"/>
    <property type="match status" value="1"/>
</dbReference>
<organism evidence="7 8">
    <name type="scientific">Gallaecimonas xiamenensis 3-C-1</name>
    <dbReference type="NCBI Taxonomy" id="745411"/>
    <lineage>
        <taxon>Bacteria</taxon>
        <taxon>Pseudomonadati</taxon>
        <taxon>Pseudomonadota</taxon>
        <taxon>Gammaproteobacteria</taxon>
        <taxon>Enterobacterales</taxon>
        <taxon>Gallaecimonadaceae</taxon>
        <taxon>Gallaecimonas</taxon>
    </lineage>
</organism>
<name>K2JPR6_9GAMM</name>
<dbReference type="AlphaFoldDB" id="K2JPR6"/>
<feature type="domain" description="FAD-binding FR-type" evidence="6">
    <location>
        <begin position="516"/>
        <end position="673"/>
    </location>
</feature>
<dbReference type="Pfam" id="PF03929">
    <property type="entry name" value="PepSY_TM"/>
    <property type="match status" value="1"/>
</dbReference>
<dbReference type="GO" id="GO:0016491">
    <property type="term" value="F:oxidoreductase activity"/>
    <property type="evidence" value="ECO:0007669"/>
    <property type="project" value="InterPro"/>
</dbReference>
<evidence type="ECO:0000256" key="1">
    <source>
        <dbReference type="ARBA" id="ARBA00022630"/>
    </source>
</evidence>
<dbReference type="SUPFAM" id="SSF52218">
    <property type="entry name" value="Flavoproteins"/>
    <property type="match status" value="1"/>
</dbReference>
<dbReference type="PANTHER" id="PTHR34219">
    <property type="entry name" value="IRON-REGULATED INNER MEMBRANE PROTEIN-RELATED"/>
    <property type="match status" value="1"/>
</dbReference>
<dbReference type="PRINTS" id="PR00369">
    <property type="entry name" value="FLAVODOXIN"/>
</dbReference>
<evidence type="ECO:0000256" key="3">
    <source>
        <dbReference type="ARBA" id="ARBA00022982"/>
    </source>
</evidence>
<dbReference type="EMBL" id="AMRI01000003">
    <property type="protein sequence ID" value="EKE77183.1"/>
    <property type="molecule type" value="Genomic_DNA"/>
</dbReference>
<dbReference type="InterPro" id="IPR029039">
    <property type="entry name" value="Flavoprotein-like_sf"/>
</dbReference>
<dbReference type="SUPFAM" id="SSF63380">
    <property type="entry name" value="Riboflavin synthase domain-like"/>
    <property type="match status" value="1"/>
</dbReference>
<dbReference type="RefSeq" id="WP_008482874.1">
    <property type="nucleotide sequence ID" value="NZ_AMRI01000003.1"/>
</dbReference>
<feature type="domain" description="Flavodoxin-like" evidence="5">
    <location>
        <begin position="367"/>
        <end position="504"/>
    </location>
</feature>
<dbReference type="InterPro" id="IPR008254">
    <property type="entry name" value="Flavodoxin/NO_synth"/>
</dbReference>
<evidence type="ECO:0000256" key="4">
    <source>
        <dbReference type="SAM" id="Phobius"/>
    </source>
</evidence>
<dbReference type="PRINTS" id="PR00371">
    <property type="entry name" value="FPNCR"/>
</dbReference>
<dbReference type="Gene3D" id="3.40.50.360">
    <property type="match status" value="1"/>
</dbReference>
<dbReference type="InterPro" id="IPR005625">
    <property type="entry name" value="PepSY-ass_TM"/>
</dbReference>
<dbReference type="eggNOG" id="COG0369">
    <property type="taxonomic scope" value="Bacteria"/>
</dbReference>
<dbReference type="PROSITE" id="PS50902">
    <property type="entry name" value="FLAVODOXIN_LIKE"/>
    <property type="match status" value="1"/>
</dbReference>
<dbReference type="SUPFAM" id="SSF52343">
    <property type="entry name" value="Ferredoxin reductase-like, C-terminal NADP-linked domain"/>
    <property type="match status" value="1"/>
</dbReference>
<dbReference type="InterPro" id="IPR017927">
    <property type="entry name" value="FAD-bd_FR_type"/>
</dbReference>